<dbReference type="AlphaFoldDB" id="A0A8S3IE53"/>
<name>A0A8S3IE53_9BILA</name>
<dbReference type="EMBL" id="CAJOBJ010344227">
    <property type="protein sequence ID" value="CAF5199028.1"/>
    <property type="molecule type" value="Genomic_DNA"/>
</dbReference>
<keyword evidence="1" id="KW-0812">Transmembrane</keyword>
<proteinExistence type="predicted"/>
<reference evidence="2" key="1">
    <citation type="submission" date="2021-02" db="EMBL/GenBank/DDBJ databases">
        <authorList>
            <person name="Nowell W R."/>
        </authorList>
    </citation>
    <scope>NUCLEOTIDE SEQUENCE</scope>
</reference>
<feature type="non-terminal residue" evidence="2">
    <location>
        <position position="1"/>
    </location>
</feature>
<accession>A0A8S3IE53</accession>
<dbReference type="Proteomes" id="UP000681720">
    <property type="component" value="Unassembled WGS sequence"/>
</dbReference>
<evidence type="ECO:0000256" key="1">
    <source>
        <dbReference type="SAM" id="Phobius"/>
    </source>
</evidence>
<protein>
    <submittedName>
        <fullName evidence="2">Uncharacterized protein</fullName>
    </submittedName>
</protein>
<feature type="transmembrane region" description="Helical" evidence="1">
    <location>
        <begin position="18"/>
        <end position="38"/>
    </location>
</feature>
<gene>
    <name evidence="2" type="ORF">GIL414_LOCUS75940</name>
</gene>
<evidence type="ECO:0000313" key="3">
    <source>
        <dbReference type="Proteomes" id="UP000681720"/>
    </source>
</evidence>
<comment type="caution">
    <text evidence="2">The sequence shown here is derived from an EMBL/GenBank/DDBJ whole genome shotgun (WGS) entry which is preliminary data.</text>
</comment>
<organism evidence="2 3">
    <name type="scientific">Rotaria magnacalcarata</name>
    <dbReference type="NCBI Taxonomy" id="392030"/>
    <lineage>
        <taxon>Eukaryota</taxon>
        <taxon>Metazoa</taxon>
        <taxon>Spiralia</taxon>
        <taxon>Gnathifera</taxon>
        <taxon>Rotifera</taxon>
        <taxon>Eurotatoria</taxon>
        <taxon>Bdelloidea</taxon>
        <taxon>Philodinida</taxon>
        <taxon>Philodinidae</taxon>
        <taxon>Rotaria</taxon>
    </lineage>
</organism>
<keyword evidence="1" id="KW-0472">Membrane</keyword>
<sequence>FFSIEVIYLWISSERVHIFSMIIKMLHHFIYILILFLVQHTTEQYLLGTHFYVNQENILIDNTLKTVSTLARPYDLVAFIGQSERLARIDHLQTYIDAVDDADELTPQQQSDKLDSVTQENNENINKCYHFMDNGESLIFKILKTNLYDTFYIPFELKNISNNCSVNEKSTTKILTCTHFCQARTSK</sequence>
<keyword evidence="1" id="KW-1133">Transmembrane helix</keyword>
<evidence type="ECO:0000313" key="2">
    <source>
        <dbReference type="EMBL" id="CAF5199028.1"/>
    </source>
</evidence>